<evidence type="ECO:0000256" key="1">
    <source>
        <dbReference type="SAM" id="Phobius"/>
    </source>
</evidence>
<reference evidence="3" key="1">
    <citation type="submission" date="2020-06" db="EMBL/GenBank/DDBJ databases">
        <title>Thalassolituus marinus alknpb1M-1, a hydrocarbon-degrading bacterium isolated from the deep-sea overlying water using an in-situ strategy from the South China Sea basin.</title>
        <authorList>
            <person name="Dong C."/>
            <person name="Chen Y."/>
            <person name="Shao Z."/>
        </authorList>
    </citation>
    <scope>NUCLEOTIDE SEQUENCE [LARGE SCALE GENOMIC DNA]</scope>
    <source>
        <strain evidence="3">alknpb1M-1</strain>
    </source>
</reference>
<keyword evidence="1" id="KW-1133">Transmembrane helix</keyword>
<organism evidence="2 3">
    <name type="scientific">Thalassolituus hydrocarboniclasticus</name>
    <dbReference type="NCBI Taxonomy" id="2742796"/>
    <lineage>
        <taxon>Bacteria</taxon>
        <taxon>Pseudomonadati</taxon>
        <taxon>Pseudomonadota</taxon>
        <taxon>Gammaproteobacteria</taxon>
        <taxon>Oceanospirillales</taxon>
        <taxon>Oceanospirillaceae</taxon>
        <taxon>Thalassolituus</taxon>
    </lineage>
</organism>
<keyword evidence="1" id="KW-0812">Transmembrane</keyword>
<proteinExistence type="predicted"/>
<protein>
    <submittedName>
        <fullName evidence="2">Uncharacterized protein</fullName>
    </submittedName>
</protein>
<keyword evidence="3" id="KW-1185">Reference proteome</keyword>
<dbReference type="Proteomes" id="UP001065322">
    <property type="component" value="Chromosome"/>
</dbReference>
<dbReference type="EMBL" id="CP054475">
    <property type="protein sequence ID" value="UXD86625.1"/>
    <property type="molecule type" value="Genomic_DNA"/>
</dbReference>
<sequence length="93" mass="10349">MWLRLGSLLFAVPGIILLTLYGIEMSAVTECSQSGGFYDFINARCADQPQPQSSYYQRHGTLVNLMMLLSVLGTFAMVWGMLLKGMTRPQQPS</sequence>
<dbReference type="RefSeq" id="WP_260998576.1">
    <property type="nucleotide sequence ID" value="NZ_CP054475.1"/>
</dbReference>
<evidence type="ECO:0000313" key="2">
    <source>
        <dbReference type="EMBL" id="UXD86625.1"/>
    </source>
</evidence>
<feature type="transmembrane region" description="Helical" evidence="1">
    <location>
        <begin position="62"/>
        <end position="83"/>
    </location>
</feature>
<gene>
    <name evidence="2" type="ORF">HUF19_03825</name>
</gene>
<name>A0ABY6A7M4_9GAMM</name>
<accession>A0ABY6A7M4</accession>
<evidence type="ECO:0000313" key="3">
    <source>
        <dbReference type="Proteomes" id="UP001065322"/>
    </source>
</evidence>
<keyword evidence="1" id="KW-0472">Membrane</keyword>